<comment type="caution">
    <text evidence="1">The sequence shown here is derived from an EMBL/GenBank/DDBJ whole genome shotgun (WGS) entry which is preliminary data.</text>
</comment>
<proteinExistence type="predicted"/>
<sequence>MSDIDSPKVFFDLKKKLRLKPRTNKFGVRRFSKKLNLGIKFNKRAIRNIRNIKSPPKMNRTMRLKKRNQSVDVDISGDDHQDSSEELAKIHQNMIFKCQEKLQLSKYLNGRFFSPQRLTQKAMIVSFHNRKQSCFLSNDFLGQEGLPQIRS</sequence>
<accession>A0AAD2D559</accession>
<evidence type="ECO:0000313" key="2">
    <source>
        <dbReference type="Proteomes" id="UP001295684"/>
    </source>
</evidence>
<dbReference type="EMBL" id="CAMPGE010022093">
    <property type="protein sequence ID" value="CAI2380166.1"/>
    <property type="molecule type" value="Genomic_DNA"/>
</dbReference>
<protein>
    <submittedName>
        <fullName evidence="1">Uncharacterized protein</fullName>
    </submittedName>
</protein>
<keyword evidence="2" id="KW-1185">Reference proteome</keyword>
<dbReference type="AlphaFoldDB" id="A0AAD2D559"/>
<organism evidence="1 2">
    <name type="scientific">Euplotes crassus</name>
    <dbReference type="NCBI Taxonomy" id="5936"/>
    <lineage>
        <taxon>Eukaryota</taxon>
        <taxon>Sar</taxon>
        <taxon>Alveolata</taxon>
        <taxon>Ciliophora</taxon>
        <taxon>Intramacronucleata</taxon>
        <taxon>Spirotrichea</taxon>
        <taxon>Hypotrichia</taxon>
        <taxon>Euplotida</taxon>
        <taxon>Euplotidae</taxon>
        <taxon>Moneuplotes</taxon>
    </lineage>
</organism>
<name>A0AAD2D559_EUPCR</name>
<reference evidence="1" key="1">
    <citation type="submission" date="2023-07" db="EMBL/GenBank/DDBJ databases">
        <authorList>
            <consortium name="AG Swart"/>
            <person name="Singh M."/>
            <person name="Singh A."/>
            <person name="Seah K."/>
            <person name="Emmerich C."/>
        </authorList>
    </citation>
    <scope>NUCLEOTIDE SEQUENCE</scope>
    <source>
        <strain evidence="1">DP1</strain>
    </source>
</reference>
<gene>
    <name evidence="1" type="ORF">ECRASSUSDP1_LOCUS21595</name>
</gene>
<evidence type="ECO:0000313" key="1">
    <source>
        <dbReference type="EMBL" id="CAI2380166.1"/>
    </source>
</evidence>
<dbReference type="Proteomes" id="UP001295684">
    <property type="component" value="Unassembled WGS sequence"/>
</dbReference>